<dbReference type="AlphaFoldDB" id="A0A401ZWQ9"/>
<protein>
    <submittedName>
        <fullName evidence="3">Polyisoprenoid-binding protein</fullName>
    </submittedName>
</protein>
<gene>
    <name evidence="3" type="ORF">KTT_11560</name>
</gene>
<keyword evidence="4" id="KW-1185">Reference proteome</keyword>
<accession>A0A401ZWQ9</accession>
<feature type="domain" description="Lipid/polyisoprenoid-binding YceI-like" evidence="2">
    <location>
        <begin position="2"/>
        <end position="171"/>
    </location>
</feature>
<organism evidence="3 4">
    <name type="scientific">Tengunoibacter tsumagoiensis</name>
    <dbReference type="NCBI Taxonomy" id="2014871"/>
    <lineage>
        <taxon>Bacteria</taxon>
        <taxon>Bacillati</taxon>
        <taxon>Chloroflexota</taxon>
        <taxon>Ktedonobacteria</taxon>
        <taxon>Ktedonobacterales</taxon>
        <taxon>Dictyobacteraceae</taxon>
        <taxon>Tengunoibacter</taxon>
    </lineage>
</organism>
<dbReference type="InterPro" id="IPR036761">
    <property type="entry name" value="TTHA0802/YceI-like_sf"/>
</dbReference>
<dbReference type="Proteomes" id="UP000287352">
    <property type="component" value="Unassembled WGS sequence"/>
</dbReference>
<sequence>MAWEIDATHSQVVFAVKHMVVSTAKGSFNVFRGSLNIDTETPSNSWVEAEADVASLDTRDKNRDGHLLSPDFFDVEKYPTITFKSTNVESVGGNDYKVTGDLTIHGVTKSVVFDAEYGGQVKDPYGLQRAGVNAHTKISRKDFGLTWSATLETGGLVLADDVKIEIELEAIVK</sequence>
<dbReference type="Gene3D" id="2.40.128.110">
    <property type="entry name" value="Lipid/polyisoprenoid-binding, YceI-like"/>
    <property type="match status" value="1"/>
</dbReference>
<evidence type="ECO:0000259" key="2">
    <source>
        <dbReference type="SMART" id="SM00867"/>
    </source>
</evidence>
<name>A0A401ZWQ9_9CHLR</name>
<dbReference type="PANTHER" id="PTHR34406">
    <property type="entry name" value="PROTEIN YCEI"/>
    <property type="match status" value="1"/>
</dbReference>
<comment type="caution">
    <text evidence="3">The sequence shown here is derived from an EMBL/GenBank/DDBJ whole genome shotgun (WGS) entry which is preliminary data.</text>
</comment>
<evidence type="ECO:0000313" key="4">
    <source>
        <dbReference type="Proteomes" id="UP000287352"/>
    </source>
</evidence>
<proteinExistence type="inferred from homology"/>
<dbReference type="InterPro" id="IPR007372">
    <property type="entry name" value="Lipid/polyisoprenoid-bd_YceI"/>
</dbReference>
<dbReference type="Pfam" id="PF04264">
    <property type="entry name" value="YceI"/>
    <property type="match status" value="1"/>
</dbReference>
<dbReference type="PANTHER" id="PTHR34406:SF1">
    <property type="entry name" value="PROTEIN YCEI"/>
    <property type="match status" value="1"/>
</dbReference>
<comment type="similarity">
    <text evidence="1">Belongs to the UPF0312 family.</text>
</comment>
<dbReference type="EMBL" id="BIFR01000001">
    <property type="protein sequence ID" value="GCE11297.1"/>
    <property type="molecule type" value="Genomic_DNA"/>
</dbReference>
<evidence type="ECO:0000313" key="3">
    <source>
        <dbReference type="EMBL" id="GCE11297.1"/>
    </source>
</evidence>
<reference evidence="4" key="1">
    <citation type="submission" date="2018-12" db="EMBL/GenBank/DDBJ databases">
        <title>Tengunoibacter tsumagoiensis gen. nov., sp. nov., Dictyobacter kobayashii sp. nov., D. alpinus sp. nov., and D. joshuensis sp. nov. and description of Dictyobacteraceae fam. nov. within the order Ktedonobacterales isolated from Tengu-no-mugimeshi.</title>
        <authorList>
            <person name="Wang C.M."/>
            <person name="Zheng Y."/>
            <person name="Sakai Y."/>
            <person name="Toyoda A."/>
            <person name="Minakuchi Y."/>
            <person name="Abe K."/>
            <person name="Yokota A."/>
            <person name="Yabe S."/>
        </authorList>
    </citation>
    <scope>NUCLEOTIDE SEQUENCE [LARGE SCALE GENOMIC DNA]</scope>
    <source>
        <strain evidence="4">Uno3</strain>
    </source>
</reference>
<evidence type="ECO:0000256" key="1">
    <source>
        <dbReference type="ARBA" id="ARBA00008812"/>
    </source>
</evidence>
<dbReference type="SUPFAM" id="SSF101874">
    <property type="entry name" value="YceI-like"/>
    <property type="match status" value="1"/>
</dbReference>
<dbReference type="SMART" id="SM00867">
    <property type="entry name" value="YceI"/>
    <property type="match status" value="1"/>
</dbReference>